<organism evidence="1 2">
    <name type="scientific">Exidia glandulosa HHB12029</name>
    <dbReference type="NCBI Taxonomy" id="1314781"/>
    <lineage>
        <taxon>Eukaryota</taxon>
        <taxon>Fungi</taxon>
        <taxon>Dikarya</taxon>
        <taxon>Basidiomycota</taxon>
        <taxon>Agaricomycotina</taxon>
        <taxon>Agaricomycetes</taxon>
        <taxon>Auriculariales</taxon>
        <taxon>Exidiaceae</taxon>
        <taxon>Exidia</taxon>
    </lineage>
</organism>
<dbReference type="InParanoid" id="A0A165H1H1"/>
<proteinExistence type="predicted"/>
<keyword evidence="2" id="KW-1185">Reference proteome</keyword>
<sequence length="201" mass="22945">MLFENDQNTDVELSITPSKFSPPMAIAFDFRLTPNWRRTANCTSIVSFHRFTTVLSQRHVFHNVRKLSLSCLGDLILRDVNPFVIAQRMQHLRTGMGHHPRRVRRPSETTWSALFPLLEEVDITLPPVSSMHSSTVFGDCNLRDLLSRTKHVTLRAQPAETYSVAWDTFCIGFTTSTAEPMLCSPDDLKLFGVQIRILFPN</sequence>
<reference evidence="1 2" key="1">
    <citation type="journal article" date="2016" name="Mol. Biol. Evol.">
        <title>Comparative Genomics of Early-Diverging Mushroom-Forming Fungi Provides Insights into the Origins of Lignocellulose Decay Capabilities.</title>
        <authorList>
            <person name="Nagy L.G."/>
            <person name="Riley R."/>
            <person name="Tritt A."/>
            <person name="Adam C."/>
            <person name="Daum C."/>
            <person name="Floudas D."/>
            <person name="Sun H."/>
            <person name="Yadav J.S."/>
            <person name="Pangilinan J."/>
            <person name="Larsson K.H."/>
            <person name="Matsuura K."/>
            <person name="Barry K."/>
            <person name="Labutti K."/>
            <person name="Kuo R."/>
            <person name="Ohm R.A."/>
            <person name="Bhattacharya S.S."/>
            <person name="Shirouzu T."/>
            <person name="Yoshinaga Y."/>
            <person name="Martin F.M."/>
            <person name="Grigoriev I.V."/>
            <person name="Hibbett D.S."/>
        </authorList>
    </citation>
    <scope>NUCLEOTIDE SEQUENCE [LARGE SCALE GENOMIC DNA]</scope>
    <source>
        <strain evidence="1 2">HHB12029</strain>
    </source>
</reference>
<accession>A0A165H1H1</accession>
<name>A0A165H1H1_EXIGL</name>
<dbReference type="Proteomes" id="UP000077266">
    <property type="component" value="Unassembled WGS sequence"/>
</dbReference>
<protein>
    <submittedName>
        <fullName evidence="1">Uncharacterized protein</fullName>
    </submittedName>
</protein>
<evidence type="ECO:0000313" key="2">
    <source>
        <dbReference type="Proteomes" id="UP000077266"/>
    </source>
</evidence>
<dbReference type="AlphaFoldDB" id="A0A165H1H1"/>
<dbReference type="EMBL" id="KV426030">
    <property type="protein sequence ID" value="KZV91314.1"/>
    <property type="molecule type" value="Genomic_DNA"/>
</dbReference>
<gene>
    <name evidence="1" type="ORF">EXIGLDRAFT_770034</name>
</gene>
<evidence type="ECO:0000313" key="1">
    <source>
        <dbReference type="EMBL" id="KZV91314.1"/>
    </source>
</evidence>